<reference evidence="1" key="1">
    <citation type="submission" date="2014-09" db="EMBL/GenBank/DDBJ databases">
        <authorList>
            <person name="Magalhaes I.L.F."/>
            <person name="Oliveira U."/>
            <person name="Santos F.R."/>
            <person name="Vidigal T.H.D.A."/>
            <person name="Brescovit A.D."/>
            <person name="Santos A.J."/>
        </authorList>
    </citation>
    <scope>NUCLEOTIDE SEQUENCE</scope>
    <source>
        <tissue evidence="1">Shoot tissue taken approximately 20 cm above the soil surface</tissue>
    </source>
</reference>
<accession>A0A0A9H1R0</accession>
<evidence type="ECO:0000313" key="1">
    <source>
        <dbReference type="EMBL" id="JAE30692.1"/>
    </source>
</evidence>
<name>A0A0A9H1R0_ARUDO</name>
<proteinExistence type="predicted"/>
<organism evidence="1">
    <name type="scientific">Arundo donax</name>
    <name type="common">Giant reed</name>
    <name type="synonym">Donax arundinaceus</name>
    <dbReference type="NCBI Taxonomy" id="35708"/>
    <lineage>
        <taxon>Eukaryota</taxon>
        <taxon>Viridiplantae</taxon>
        <taxon>Streptophyta</taxon>
        <taxon>Embryophyta</taxon>
        <taxon>Tracheophyta</taxon>
        <taxon>Spermatophyta</taxon>
        <taxon>Magnoliopsida</taxon>
        <taxon>Liliopsida</taxon>
        <taxon>Poales</taxon>
        <taxon>Poaceae</taxon>
        <taxon>PACMAD clade</taxon>
        <taxon>Arundinoideae</taxon>
        <taxon>Arundineae</taxon>
        <taxon>Arundo</taxon>
    </lineage>
</organism>
<protein>
    <submittedName>
        <fullName evidence="1">Uncharacterized protein</fullName>
    </submittedName>
</protein>
<sequence length="44" mass="4820">MSMITVPTSSKPACVKRKRKNNISEGNICYIDETGRSCPIAYGV</sequence>
<reference evidence="1" key="2">
    <citation type="journal article" date="2015" name="Data Brief">
        <title>Shoot transcriptome of the giant reed, Arundo donax.</title>
        <authorList>
            <person name="Barrero R.A."/>
            <person name="Guerrero F.D."/>
            <person name="Moolhuijzen P."/>
            <person name="Goolsby J.A."/>
            <person name="Tidwell J."/>
            <person name="Bellgard S.E."/>
            <person name="Bellgard M.I."/>
        </authorList>
    </citation>
    <scope>NUCLEOTIDE SEQUENCE</scope>
    <source>
        <tissue evidence="1">Shoot tissue taken approximately 20 cm above the soil surface</tissue>
    </source>
</reference>
<dbReference type="AlphaFoldDB" id="A0A0A9H1R0"/>
<dbReference type="EMBL" id="GBRH01167204">
    <property type="protein sequence ID" value="JAE30692.1"/>
    <property type="molecule type" value="Transcribed_RNA"/>
</dbReference>